<dbReference type="STRING" id="569882.SAMN04490248_11599"/>
<gene>
    <name evidence="2" type="ORF">SAMN04490248_11599</name>
</gene>
<feature type="transmembrane region" description="Helical" evidence="1">
    <location>
        <begin position="78"/>
        <end position="99"/>
    </location>
</feature>
<keyword evidence="1" id="KW-0472">Membrane</keyword>
<feature type="transmembrane region" description="Helical" evidence="1">
    <location>
        <begin position="52"/>
        <end position="72"/>
    </location>
</feature>
<evidence type="ECO:0000313" key="3">
    <source>
        <dbReference type="Proteomes" id="UP000198893"/>
    </source>
</evidence>
<organism evidence="2 3">
    <name type="scientific">Salinihabitans flavidus</name>
    <dbReference type="NCBI Taxonomy" id="569882"/>
    <lineage>
        <taxon>Bacteria</taxon>
        <taxon>Pseudomonadati</taxon>
        <taxon>Pseudomonadota</taxon>
        <taxon>Alphaproteobacteria</taxon>
        <taxon>Rhodobacterales</taxon>
        <taxon>Roseobacteraceae</taxon>
        <taxon>Salinihabitans</taxon>
    </lineage>
</organism>
<reference evidence="2 3" key="1">
    <citation type="submission" date="2016-10" db="EMBL/GenBank/DDBJ databases">
        <authorList>
            <person name="de Groot N.N."/>
        </authorList>
    </citation>
    <scope>NUCLEOTIDE SEQUENCE [LARGE SCALE GENOMIC DNA]</scope>
    <source>
        <strain evidence="2 3">DSM 27842</strain>
    </source>
</reference>
<dbReference type="Pfam" id="PF16083">
    <property type="entry name" value="Phage_holin_3_3"/>
    <property type="match status" value="1"/>
</dbReference>
<keyword evidence="1" id="KW-0812">Transmembrane</keyword>
<dbReference type="AlphaFoldDB" id="A0A1H8THR8"/>
<dbReference type="InterPro" id="IPR032126">
    <property type="entry name" value="LydA_holin"/>
</dbReference>
<dbReference type="RefSeq" id="WP_093119076.1">
    <property type="nucleotide sequence ID" value="NZ_FODS01000015.1"/>
</dbReference>
<dbReference type="OrthoDB" id="7352935at2"/>
<evidence type="ECO:0000313" key="2">
    <source>
        <dbReference type="EMBL" id="SEO90341.1"/>
    </source>
</evidence>
<keyword evidence="1" id="KW-1133">Transmembrane helix</keyword>
<proteinExistence type="predicted"/>
<evidence type="ECO:0000256" key="1">
    <source>
        <dbReference type="SAM" id="Phobius"/>
    </source>
</evidence>
<sequence>MDDGSFIETINALFGGAITTLIGAFTGRLMYHSGEVSLGRRRFFGRELLWEVPVAIGMAIIGEALASHLGLAQPVSTGLVATLAYLGPRGAEAAICAWLRRRK</sequence>
<name>A0A1H8THR8_9RHOB</name>
<accession>A0A1H8THR8</accession>
<feature type="transmembrane region" description="Helical" evidence="1">
    <location>
        <begin position="12"/>
        <end position="31"/>
    </location>
</feature>
<dbReference type="EMBL" id="FODS01000015">
    <property type="protein sequence ID" value="SEO90341.1"/>
    <property type="molecule type" value="Genomic_DNA"/>
</dbReference>
<dbReference type="Proteomes" id="UP000198893">
    <property type="component" value="Unassembled WGS sequence"/>
</dbReference>
<keyword evidence="3" id="KW-1185">Reference proteome</keyword>
<protein>
    <submittedName>
        <fullName evidence="2">LydA holin phage, holin superfamily III</fullName>
    </submittedName>
</protein>